<keyword evidence="2" id="KW-1133">Transmembrane helix</keyword>
<protein>
    <recommendedName>
        <fullName evidence="3">Protein kinase domain-containing protein</fullName>
    </recommendedName>
</protein>
<reference evidence="4 5" key="1">
    <citation type="journal article" date="2022" name="bioRxiv">
        <title>Genomics of Preaxostyla Flagellates Illuminates Evolutionary Transitions and the Path Towards Mitochondrial Loss.</title>
        <authorList>
            <person name="Novak L.V.F."/>
            <person name="Treitli S.C."/>
            <person name="Pyrih J."/>
            <person name="Halakuc P."/>
            <person name="Pipaliya S.V."/>
            <person name="Vacek V."/>
            <person name="Brzon O."/>
            <person name="Soukal P."/>
            <person name="Eme L."/>
            <person name="Dacks J.B."/>
            <person name="Karnkowska A."/>
            <person name="Elias M."/>
            <person name="Hampl V."/>
        </authorList>
    </citation>
    <scope>NUCLEOTIDE SEQUENCE [LARGE SCALE GENOMIC DNA]</scope>
    <source>
        <strain evidence="4">NAU3</strain>
        <tissue evidence="4">Gut</tissue>
    </source>
</reference>
<evidence type="ECO:0000256" key="2">
    <source>
        <dbReference type="SAM" id="Phobius"/>
    </source>
</evidence>
<gene>
    <name evidence="4" type="ORF">BLNAU_2015</name>
</gene>
<feature type="compositionally biased region" description="Polar residues" evidence="1">
    <location>
        <begin position="1192"/>
        <end position="1203"/>
    </location>
</feature>
<evidence type="ECO:0000256" key="1">
    <source>
        <dbReference type="SAM" id="MobiDB-lite"/>
    </source>
</evidence>
<dbReference type="PROSITE" id="PS50011">
    <property type="entry name" value="PROTEIN_KINASE_DOM"/>
    <property type="match status" value="1"/>
</dbReference>
<dbReference type="EMBL" id="JARBJD010000008">
    <property type="protein sequence ID" value="KAK2962992.1"/>
    <property type="molecule type" value="Genomic_DNA"/>
</dbReference>
<feature type="region of interest" description="Disordered" evidence="1">
    <location>
        <begin position="1073"/>
        <end position="1107"/>
    </location>
</feature>
<keyword evidence="2" id="KW-0812">Transmembrane</keyword>
<dbReference type="Proteomes" id="UP001281761">
    <property type="component" value="Unassembled WGS sequence"/>
</dbReference>
<proteinExistence type="predicted"/>
<feature type="transmembrane region" description="Helical" evidence="2">
    <location>
        <begin position="893"/>
        <end position="915"/>
    </location>
</feature>
<keyword evidence="5" id="KW-1185">Reference proteome</keyword>
<feature type="compositionally biased region" description="Basic residues" evidence="1">
    <location>
        <begin position="124"/>
        <end position="134"/>
    </location>
</feature>
<dbReference type="InterPro" id="IPR001245">
    <property type="entry name" value="Ser-Thr/Tyr_kinase_cat_dom"/>
</dbReference>
<feature type="region of interest" description="Disordered" evidence="1">
    <location>
        <begin position="1191"/>
        <end position="1210"/>
    </location>
</feature>
<dbReference type="Pfam" id="PF07714">
    <property type="entry name" value="PK_Tyr_Ser-Thr"/>
    <property type="match status" value="1"/>
</dbReference>
<feature type="region of interest" description="Disordered" evidence="1">
    <location>
        <begin position="123"/>
        <end position="144"/>
    </location>
</feature>
<evidence type="ECO:0000259" key="3">
    <source>
        <dbReference type="PROSITE" id="PS50011"/>
    </source>
</evidence>
<evidence type="ECO:0000313" key="5">
    <source>
        <dbReference type="Proteomes" id="UP001281761"/>
    </source>
</evidence>
<dbReference type="SUPFAM" id="SSF56112">
    <property type="entry name" value="Protein kinase-like (PK-like)"/>
    <property type="match status" value="1"/>
</dbReference>
<feature type="domain" description="Protein kinase" evidence="3">
    <location>
        <begin position="924"/>
        <end position="1199"/>
    </location>
</feature>
<accession>A0ABQ9YGV7</accession>
<name>A0ABQ9YGV7_9EUKA</name>
<keyword evidence="2" id="KW-0472">Membrane</keyword>
<organism evidence="4 5">
    <name type="scientific">Blattamonas nauphoetae</name>
    <dbReference type="NCBI Taxonomy" id="2049346"/>
    <lineage>
        <taxon>Eukaryota</taxon>
        <taxon>Metamonada</taxon>
        <taxon>Preaxostyla</taxon>
        <taxon>Oxymonadida</taxon>
        <taxon>Blattamonas</taxon>
    </lineage>
</organism>
<dbReference type="InterPro" id="IPR000719">
    <property type="entry name" value="Prot_kinase_dom"/>
</dbReference>
<dbReference type="Gene3D" id="1.10.510.10">
    <property type="entry name" value="Transferase(Phosphotransferase) domain 1"/>
    <property type="match status" value="1"/>
</dbReference>
<dbReference type="InterPro" id="IPR011009">
    <property type="entry name" value="Kinase-like_dom_sf"/>
</dbReference>
<sequence>MPSNHKSLATESSENSVLGREINQPRGLLSIVGSGLSFSNTVLPLATGPLFDFGIGLSDKIGDDERDESSSLDFRHCPLPSGVSTSDLFVDIGKHEPSLWNRVVGPEFWEFSLLSELVVLQKPNRPRPNRRPSHRVSPTQNNPIRPQTLFSTGFGLKLQGEDAILDFETMNEIDELIDESTGDALILDPPRLFFTTPSRPVLKSVGAITFSDSKQDTITIKLLGENLFANPYTLTVSDGSTTSTLTAEFDADGVNGETTAVLYSMDGSSKVELGFGKTYTITGFSSPGINQPKLTPNLQITVPSEPARVERVVSAALNDVQNEVEVTFQARALPPTITSVTFTGKDASVFISAKRLSDTSFSARFHVTVTASATSLFFGETYSIESASNGTSFVLNSGLSFRVPLKPQLIDINTTFSNDVKTGLDLVLTIDGSIRTSKYKLTMNDNIDVEVECLSSTLTCRTTTPIRIGWEVGIQYETEYTLSTMEEIGGFSHRVDLVENTFTTEAKPTQPVFHVDESGGVSDFCGDDGDRCKTIDEVWRIVKGIGFARPTLLILDSTTLDSPIIVSEGMHAMVTNESSTEPKLYVASFDLSEEQLGMIVVESAFLELRNVDVHVLSVSLSFVLIHGTNSELVFRDGLFAGPANGMTMNEDADGVCSWSSGALQLINCTTEITNTRLFRLSQGAINMMNGSLEIRSSSFDSNSASSSSFPSSRRNIHCSDDGKITIGSLSAGDGFQGSSLWVSMEDCVMDGDAAQPDSPLFVPQLDREQSMTVVNTATQQHTVSILGSRLIPCGLFLEVFEHESESNAEGKSVEFDLNHASSESEVTLVIEADEIAALDQKHELRCRLTFGQNQRTTAWFTFSAAHIDDPESPEPEPEKPKFSQTPHEKALSWVLPLVISVVLLLIILLVIFLVWRRKRQPKQEEKVELIEQENEEDVVKVEDLDSRIDETRNIVAVNQHKEETTNNFTKFGILSTAHEEVVEVLCLSDIDQKDIAETKFIASKETLYHRLHETQNPKPIEPQKIQKALTEQLLRVMQKVPTAQVLQNLNPHWVILGDESEVHFKLVNEQTKNQSLGDKLHNPNGGDAQRWNPPEESEQKIGSQQNRQVNTEAGLVFRLGLLLWEIETGQVPYREHDGLNAHRQIVLGVGLKMNGLENEGLRELIEDCMQIEAKKRPTLQKVNDRLVKCFSPSGSDPTLGQQNHKAESKQ</sequence>
<evidence type="ECO:0000313" key="4">
    <source>
        <dbReference type="EMBL" id="KAK2962992.1"/>
    </source>
</evidence>
<comment type="caution">
    <text evidence="4">The sequence shown here is derived from an EMBL/GenBank/DDBJ whole genome shotgun (WGS) entry which is preliminary data.</text>
</comment>